<dbReference type="EMBL" id="CP019980">
    <property type="protein sequence ID" value="AVK97354.1"/>
    <property type="molecule type" value="Genomic_DNA"/>
</dbReference>
<dbReference type="Gene3D" id="3.30.420.40">
    <property type="match status" value="2"/>
</dbReference>
<protein>
    <submittedName>
        <fullName evidence="3">Glucokinase</fullName>
        <ecNumber evidence="3">2.7.1.2</ecNumber>
    </submittedName>
    <submittedName>
        <fullName evidence="2">Sugar kinase</fullName>
    </submittedName>
</protein>
<name>A0A2S0K255_LYSSH</name>
<evidence type="ECO:0000313" key="5">
    <source>
        <dbReference type="Proteomes" id="UP000255295"/>
    </source>
</evidence>
<dbReference type="Proteomes" id="UP000255295">
    <property type="component" value="Unassembled WGS sequence"/>
</dbReference>
<gene>
    <name evidence="3" type="primary">glkA</name>
    <name evidence="2" type="ORF">LS41612_14325</name>
    <name evidence="3" type="ORF">NCTC10338_01831</name>
</gene>
<dbReference type="EMBL" id="UFSZ01000001">
    <property type="protein sequence ID" value="SUV16747.1"/>
    <property type="molecule type" value="Genomic_DNA"/>
</dbReference>
<reference evidence="2 4" key="1">
    <citation type="submission" date="2017-03" db="EMBL/GenBank/DDBJ databases">
        <title>The whole genome sequencing and assembly of Lysinibacillus sphaericus DSM 28T strain.</title>
        <authorList>
            <person name="Lee Y.-J."/>
            <person name="Yi H."/>
            <person name="Bahn Y.-S."/>
            <person name="Kim J.F."/>
            <person name="Lee D.-W."/>
        </authorList>
    </citation>
    <scope>NUCLEOTIDE SEQUENCE [LARGE SCALE GENOMIC DNA]</scope>
    <source>
        <strain evidence="2 4">DSM 28</strain>
    </source>
</reference>
<dbReference type="SUPFAM" id="SSF53067">
    <property type="entry name" value="Actin-like ATPase domain"/>
    <property type="match status" value="1"/>
</dbReference>
<dbReference type="Proteomes" id="UP000238825">
    <property type="component" value="Chromosome"/>
</dbReference>
<evidence type="ECO:0000313" key="2">
    <source>
        <dbReference type="EMBL" id="AVK97354.1"/>
    </source>
</evidence>
<accession>A0A2S0K255</accession>
<dbReference type="EC" id="2.7.1.2" evidence="3"/>
<dbReference type="PANTHER" id="PTHR18964">
    <property type="entry name" value="ROK (REPRESSOR, ORF, KINASE) FAMILY"/>
    <property type="match status" value="1"/>
</dbReference>
<dbReference type="Pfam" id="PF00480">
    <property type="entry name" value="ROK"/>
    <property type="match status" value="1"/>
</dbReference>
<keyword evidence="2" id="KW-0418">Kinase</keyword>
<keyword evidence="3" id="KW-0808">Transferase</keyword>
<dbReference type="InterPro" id="IPR000600">
    <property type="entry name" value="ROK"/>
</dbReference>
<dbReference type="CDD" id="cd24068">
    <property type="entry name" value="ASKHA_NBD_ROK_FnNanK-like"/>
    <property type="match status" value="1"/>
</dbReference>
<evidence type="ECO:0000313" key="4">
    <source>
        <dbReference type="Proteomes" id="UP000238825"/>
    </source>
</evidence>
<evidence type="ECO:0000313" key="3">
    <source>
        <dbReference type="EMBL" id="SUV16747.1"/>
    </source>
</evidence>
<dbReference type="AlphaFoldDB" id="A0A2S0K255"/>
<reference evidence="3 5" key="2">
    <citation type="submission" date="2018-06" db="EMBL/GenBank/DDBJ databases">
        <authorList>
            <consortium name="Pathogen Informatics"/>
            <person name="Doyle S."/>
        </authorList>
    </citation>
    <scope>NUCLEOTIDE SEQUENCE [LARGE SCALE GENOMIC DNA]</scope>
    <source>
        <strain evidence="3 5">NCTC10338</strain>
    </source>
</reference>
<dbReference type="PANTHER" id="PTHR18964:SF165">
    <property type="entry name" value="BETA-GLUCOSIDE KINASE"/>
    <property type="match status" value="1"/>
</dbReference>
<comment type="similarity">
    <text evidence="1">Belongs to the ROK (NagC/XylR) family.</text>
</comment>
<organism evidence="2 4">
    <name type="scientific">Lysinibacillus sphaericus</name>
    <name type="common">Bacillus sphaericus</name>
    <dbReference type="NCBI Taxonomy" id="1421"/>
    <lineage>
        <taxon>Bacteria</taxon>
        <taxon>Bacillati</taxon>
        <taxon>Bacillota</taxon>
        <taxon>Bacilli</taxon>
        <taxon>Bacillales</taxon>
        <taxon>Bacillaceae</taxon>
        <taxon>Lysinibacillus</taxon>
    </lineage>
</organism>
<dbReference type="InterPro" id="IPR043129">
    <property type="entry name" value="ATPase_NBD"/>
</dbReference>
<dbReference type="RefSeq" id="WP_024363468.1">
    <property type="nucleotide sequence ID" value="NZ_SZPS01000013.1"/>
</dbReference>
<evidence type="ECO:0000256" key="1">
    <source>
        <dbReference type="ARBA" id="ARBA00006479"/>
    </source>
</evidence>
<dbReference type="GO" id="GO:0004340">
    <property type="term" value="F:glucokinase activity"/>
    <property type="evidence" value="ECO:0007669"/>
    <property type="project" value="UniProtKB-EC"/>
</dbReference>
<proteinExistence type="inferred from homology"/>
<sequence>MKILAADIGGTSIKVGIADYNGRLEVFKEYDTESNKGGKYLVEKLIKIIHEFQGFQAIGISTAGQVNSADGSIIYANDNIPNYTGTKLKEILERHFKVPVKVENDVNAAALGEKHFGAAQNYHDFICLTYGTGIGGAIIIDSKIYKGHNGLAAEFGHVITHPFGNKCNCGKQGCYETYASTTALIKKAQQINADFINGRVIFERMHQGEKSLEKVFQDWIVEVALGLTSFIHIFNPQAIIIGGGVMEQDHLVEIIAHQVKALTMESFTDVKIMQASLGNKAGVLGAVSLHLRGD</sequence>